<evidence type="ECO:0000256" key="2">
    <source>
        <dbReference type="ARBA" id="ARBA00023239"/>
    </source>
</evidence>
<dbReference type="InterPro" id="IPR011766">
    <property type="entry name" value="TPP_enzyme_TPP-bd"/>
</dbReference>
<name>A0A381VZ40_9ZZZZ</name>
<organism evidence="4">
    <name type="scientific">marine metagenome</name>
    <dbReference type="NCBI Taxonomy" id="408172"/>
    <lineage>
        <taxon>unclassified sequences</taxon>
        <taxon>metagenomes</taxon>
        <taxon>ecological metagenomes</taxon>
    </lineage>
</organism>
<feature type="domain" description="Thiamine pyrophosphate enzyme TPP-binding" evidence="3">
    <location>
        <begin position="43"/>
        <end position="157"/>
    </location>
</feature>
<proteinExistence type="predicted"/>
<keyword evidence="2" id="KW-0456">Lyase</keyword>
<dbReference type="SUPFAM" id="SSF52518">
    <property type="entry name" value="Thiamin diphosphate-binding fold (THDP-binding)"/>
    <property type="match status" value="1"/>
</dbReference>
<gene>
    <name evidence="4" type="ORF">METZ01_LOCUS98336</name>
</gene>
<accession>A0A381VZ40</accession>
<evidence type="ECO:0000256" key="1">
    <source>
        <dbReference type="ARBA" id="ARBA00022793"/>
    </source>
</evidence>
<dbReference type="EMBL" id="UINC01010204">
    <property type="protein sequence ID" value="SVA45482.1"/>
    <property type="molecule type" value="Genomic_DNA"/>
</dbReference>
<dbReference type="PANTHER" id="PTHR42818:SF1">
    <property type="entry name" value="SULFOPYRUVATE DECARBOXYLASE"/>
    <property type="match status" value="1"/>
</dbReference>
<evidence type="ECO:0000259" key="3">
    <source>
        <dbReference type="Pfam" id="PF02775"/>
    </source>
</evidence>
<dbReference type="Pfam" id="PF02775">
    <property type="entry name" value="TPP_enzyme_C"/>
    <property type="match status" value="1"/>
</dbReference>
<sequence length="196" mass="21660">MFDSSDMFRAFQPHRGRAIVLVTGTSGRDWREVSDNENRDLSLQGAMGQTNTAALGFALAQPDEKVVLFDSEGSLQMNMGVLGTVAGMKPSNFVHFLMDNECYATTGGQPVPNATDINYAGMAREAGYKKTFSFDNLEEFTNNIEQIMKEEGPVFVAMKMIPKIENEPIGRRVRKPQRSRAETIKVLQSELGITAA</sequence>
<reference evidence="4" key="1">
    <citation type="submission" date="2018-05" db="EMBL/GenBank/DDBJ databases">
        <authorList>
            <person name="Lanie J.A."/>
            <person name="Ng W.-L."/>
            <person name="Kazmierczak K.M."/>
            <person name="Andrzejewski T.M."/>
            <person name="Davidsen T.M."/>
            <person name="Wayne K.J."/>
            <person name="Tettelin H."/>
            <person name="Glass J.I."/>
            <person name="Rusch D."/>
            <person name="Podicherti R."/>
            <person name="Tsui H.-C.T."/>
            <person name="Winkler M.E."/>
        </authorList>
    </citation>
    <scope>NUCLEOTIDE SEQUENCE</scope>
</reference>
<dbReference type="Gene3D" id="3.40.50.970">
    <property type="match status" value="1"/>
</dbReference>
<dbReference type="GO" id="GO:0030976">
    <property type="term" value="F:thiamine pyrophosphate binding"/>
    <property type="evidence" value="ECO:0007669"/>
    <property type="project" value="InterPro"/>
</dbReference>
<protein>
    <recommendedName>
        <fullName evidence="3">Thiamine pyrophosphate enzyme TPP-binding domain-containing protein</fullName>
    </recommendedName>
</protein>
<dbReference type="InterPro" id="IPR029061">
    <property type="entry name" value="THDP-binding"/>
</dbReference>
<dbReference type="InterPro" id="IPR051818">
    <property type="entry name" value="TPP_dependent_decarboxylase"/>
</dbReference>
<dbReference type="AlphaFoldDB" id="A0A381VZ40"/>
<evidence type="ECO:0000313" key="4">
    <source>
        <dbReference type="EMBL" id="SVA45482.1"/>
    </source>
</evidence>
<dbReference type="PANTHER" id="PTHR42818">
    <property type="entry name" value="SULFOPYRUVATE DECARBOXYLASE SUBUNIT ALPHA"/>
    <property type="match status" value="1"/>
</dbReference>
<dbReference type="GO" id="GO:0016831">
    <property type="term" value="F:carboxy-lyase activity"/>
    <property type="evidence" value="ECO:0007669"/>
    <property type="project" value="UniProtKB-KW"/>
</dbReference>
<keyword evidence="1" id="KW-0210">Decarboxylase</keyword>